<dbReference type="OrthoDB" id="2567806at2759"/>
<dbReference type="Proteomes" id="UP000000689">
    <property type="component" value="Chromosome 3"/>
</dbReference>
<dbReference type="RefSeq" id="XP_003669085.1">
    <property type="nucleotide sequence ID" value="XM_003669037.1"/>
</dbReference>
<keyword evidence="4" id="KW-1185">Reference proteome</keyword>
<evidence type="ECO:0000256" key="1">
    <source>
        <dbReference type="SAM" id="MobiDB-lite"/>
    </source>
</evidence>
<accession>G0W7T1</accession>
<dbReference type="GeneID" id="11496777"/>
<sequence>MQLPFESAPTKSKTKIVKTQQDQRPPTKYAYRGERTDFIIFVRSEDAVKQYLEKPDISDLSKVVEVFQIFVNREAKGTTGELGEASSAQLQNEFGDYKKEEEVIDLILKKGESLGPENKLRGNYRNDTRS</sequence>
<proteinExistence type="predicted"/>
<protein>
    <recommendedName>
        <fullName evidence="2">Ribosome maturation protein SDO1/SBDS N-terminal domain-containing protein</fullName>
    </recommendedName>
</protein>
<dbReference type="STRING" id="1071378.G0W7T1"/>
<dbReference type="OMA" id="HYKGKDD"/>
<dbReference type="eggNOG" id="ENOG502S9SB">
    <property type="taxonomic scope" value="Eukaryota"/>
</dbReference>
<gene>
    <name evidence="3" type="primary">NDAI0C01810</name>
    <name evidence="3" type="ordered locus">NDAI_0C01810</name>
</gene>
<dbReference type="InterPro" id="IPR019783">
    <property type="entry name" value="SDO1/SBDS_N"/>
</dbReference>
<dbReference type="SUPFAM" id="SSF89895">
    <property type="entry name" value="FYSH domain"/>
    <property type="match status" value="1"/>
</dbReference>
<evidence type="ECO:0000313" key="4">
    <source>
        <dbReference type="Proteomes" id="UP000000689"/>
    </source>
</evidence>
<organism evidence="3 4">
    <name type="scientific">Naumovozyma dairenensis (strain ATCC 10597 / BCRC 20456 / CBS 421 / NBRC 0211 / NRRL Y-12639)</name>
    <name type="common">Saccharomyces dairenensis</name>
    <dbReference type="NCBI Taxonomy" id="1071378"/>
    <lineage>
        <taxon>Eukaryota</taxon>
        <taxon>Fungi</taxon>
        <taxon>Dikarya</taxon>
        <taxon>Ascomycota</taxon>
        <taxon>Saccharomycotina</taxon>
        <taxon>Saccharomycetes</taxon>
        <taxon>Saccharomycetales</taxon>
        <taxon>Saccharomycetaceae</taxon>
        <taxon>Naumovozyma</taxon>
    </lineage>
</organism>
<dbReference type="Gene3D" id="3.30.1250.10">
    <property type="entry name" value="Ribosome maturation protein SBDS, N-terminal domain"/>
    <property type="match status" value="1"/>
</dbReference>
<dbReference type="HOGENOM" id="CLU_137480_1_1_1"/>
<dbReference type="EMBL" id="HE580269">
    <property type="protein sequence ID" value="CCD23842.1"/>
    <property type="molecule type" value="Genomic_DNA"/>
</dbReference>
<dbReference type="KEGG" id="ndi:NDAI_0C01810"/>
<reference evidence="3 4" key="1">
    <citation type="journal article" date="2011" name="Proc. Natl. Acad. Sci. U.S.A.">
        <title>Evolutionary erosion of yeast sex chromosomes by mating-type switching accidents.</title>
        <authorList>
            <person name="Gordon J.L."/>
            <person name="Armisen D."/>
            <person name="Proux-Wera E."/>
            <person name="Oheigeartaigh S.S."/>
            <person name="Byrne K.P."/>
            <person name="Wolfe K.H."/>
        </authorList>
    </citation>
    <scope>NUCLEOTIDE SEQUENCE [LARGE SCALE GENOMIC DNA]</scope>
    <source>
        <strain evidence="4">ATCC 10597 / BCRC 20456 / CBS 421 / NBRC 0211 / NRRL Y-12639</strain>
    </source>
</reference>
<evidence type="ECO:0000259" key="2">
    <source>
        <dbReference type="Pfam" id="PF01172"/>
    </source>
</evidence>
<dbReference type="InterPro" id="IPR036786">
    <property type="entry name" value="Ribosome_mat_SBDS_N_sf"/>
</dbReference>
<dbReference type="AlphaFoldDB" id="G0W7T1"/>
<dbReference type="Pfam" id="PF01172">
    <property type="entry name" value="SBDS_N"/>
    <property type="match status" value="1"/>
</dbReference>
<name>G0W7T1_NAUDC</name>
<feature type="domain" description="Ribosome maturation protein SDO1/SBDS N-terminal" evidence="2">
    <location>
        <begin position="27"/>
        <end position="113"/>
    </location>
</feature>
<feature type="region of interest" description="Disordered" evidence="1">
    <location>
        <begin position="1"/>
        <end position="26"/>
    </location>
</feature>
<evidence type="ECO:0000313" key="3">
    <source>
        <dbReference type="EMBL" id="CCD23842.1"/>
    </source>
</evidence>